<feature type="non-terminal residue" evidence="1">
    <location>
        <position position="1"/>
    </location>
</feature>
<evidence type="ECO:0000313" key="1">
    <source>
        <dbReference type="EMBL" id="JAT90062.1"/>
    </source>
</evidence>
<organism evidence="1">
    <name type="scientific">Pectinophora gossypiella</name>
    <name type="common">Cotton pink bollworm</name>
    <name type="synonym">Depressaria gossypiella</name>
    <dbReference type="NCBI Taxonomy" id="13191"/>
    <lineage>
        <taxon>Eukaryota</taxon>
        <taxon>Metazoa</taxon>
        <taxon>Ecdysozoa</taxon>
        <taxon>Arthropoda</taxon>
        <taxon>Hexapoda</taxon>
        <taxon>Insecta</taxon>
        <taxon>Pterygota</taxon>
        <taxon>Neoptera</taxon>
        <taxon>Endopterygota</taxon>
        <taxon>Lepidoptera</taxon>
        <taxon>Glossata</taxon>
        <taxon>Ditrysia</taxon>
        <taxon>Gelechioidea</taxon>
        <taxon>Gelechiidae</taxon>
        <taxon>Apatetrinae</taxon>
        <taxon>Pectinophora</taxon>
    </lineage>
</organism>
<dbReference type="Gene3D" id="3.30.420.10">
    <property type="entry name" value="Ribonuclease H-like superfamily/Ribonuclease H"/>
    <property type="match status" value="1"/>
</dbReference>
<gene>
    <name evidence="1" type="ORF">g.5235</name>
</gene>
<protein>
    <submittedName>
        <fullName evidence="1">Uncharacterized protein</fullName>
    </submittedName>
</protein>
<dbReference type="EMBL" id="GDQN01000992">
    <property type="protein sequence ID" value="JAT90062.1"/>
    <property type="molecule type" value="Transcribed_RNA"/>
</dbReference>
<reference evidence="1" key="1">
    <citation type="submission" date="2015-09" db="EMBL/GenBank/DDBJ databases">
        <title>De novo assembly of Pectinophora gossypiella (Pink Bollworm) gut transcriptome.</title>
        <authorList>
            <person name="Tassone E.E."/>
        </authorList>
    </citation>
    <scope>NUCLEOTIDE SEQUENCE</scope>
</reference>
<accession>A0A1E1WSX5</accession>
<dbReference type="AlphaFoldDB" id="A0A1E1WSX5"/>
<proteinExistence type="predicted"/>
<name>A0A1E1WSX5_PECGO</name>
<dbReference type="GO" id="GO:0003676">
    <property type="term" value="F:nucleic acid binding"/>
    <property type="evidence" value="ECO:0007669"/>
    <property type="project" value="InterPro"/>
</dbReference>
<sequence length="182" mass="20875">QESSNWDKNVPEIAMGINQTVNDTTKFSPYELMFARKKTLVPGLSSANDTDIDCNEKRTKASRNIRKKQEYMERKCNQGRKEAKRYKKDELVLWNNAFTNSDTGINRKIDKIYAGPYKVTQVLPNDRYKIRSVKGMKGYRNFVAIVAAEALRPYKSSVNYNTDSDSDGDIVDTQDLIDLLES</sequence>
<dbReference type="InterPro" id="IPR036397">
    <property type="entry name" value="RNaseH_sf"/>
</dbReference>